<organism evidence="2 4">
    <name type="scientific">Rotaria magnacalcarata</name>
    <dbReference type="NCBI Taxonomy" id="392030"/>
    <lineage>
        <taxon>Eukaryota</taxon>
        <taxon>Metazoa</taxon>
        <taxon>Spiralia</taxon>
        <taxon>Gnathifera</taxon>
        <taxon>Rotifera</taxon>
        <taxon>Eurotatoria</taxon>
        <taxon>Bdelloidea</taxon>
        <taxon>Philodinida</taxon>
        <taxon>Philodinidae</taxon>
        <taxon>Rotaria</taxon>
    </lineage>
</organism>
<evidence type="ECO:0000313" key="3">
    <source>
        <dbReference type="EMBL" id="CAF1974762.1"/>
    </source>
</evidence>
<dbReference type="AlphaFoldDB" id="A0A816EPA0"/>
<dbReference type="Proteomes" id="UP000663824">
    <property type="component" value="Unassembled WGS sequence"/>
</dbReference>
<dbReference type="OrthoDB" id="6248590at2759"/>
<feature type="domain" description="Helix-turn-helix" evidence="1">
    <location>
        <begin position="120"/>
        <end position="179"/>
    </location>
</feature>
<sequence length="258" mass="30190">MDISYQKRICVRLILQIYIPCYHREESLDILVEFLLQHGYQKIQNIPIDIIRKYVDDLIFTSNDSLESIHQMLDEANNFHPNIKLVRQIGSSVPFLDEFMQNSNGALITSVYHKEAADSYFVPFGSDHPGHIFRNAVDAASTRAVRYSTALSQFEEEIRQMKLMFLYNGYPPRHIDWRISTLFSKYLSKNFILPMLNNSDEFCYLGHQLLGTSTHTEYDKTTDNSIIYHQTRDKNMQNQFLQPMDNNKLATGKRLIIH</sequence>
<dbReference type="InterPro" id="IPR058912">
    <property type="entry name" value="HTH_animal"/>
</dbReference>
<dbReference type="Proteomes" id="UP000663834">
    <property type="component" value="Unassembled WGS sequence"/>
</dbReference>
<dbReference type="EMBL" id="CAJNRE010002328">
    <property type="protein sequence ID" value="CAF1974762.1"/>
    <property type="molecule type" value="Genomic_DNA"/>
</dbReference>
<dbReference type="PANTHER" id="PTHR21301">
    <property type="entry name" value="REVERSE TRANSCRIPTASE"/>
    <property type="match status" value="1"/>
</dbReference>
<gene>
    <name evidence="2" type="ORF">KQP761_LOCUS29627</name>
    <name evidence="3" type="ORF">MBJ925_LOCUS6984</name>
</gene>
<dbReference type="EMBL" id="CAJNOW010016327">
    <property type="protein sequence ID" value="CAF1649222.1"/>
    <property type="molecule type" value="Genomic_DNA"/>
</dbReference>
<accession>A0A816EPA0</accession>
<protein>
    <recommendedName>
        <fullName evidence="1">Helix-turn-helix domain-containing protein</fullName>
    </recommendedName>
</protein>
<reference evidence="2" key="1">
    <citation type="submission" date="2021-02" db="EMBL/GenBank/DDBJ databases">
        <authorList>
            <person name="Nowell W R."/>
        </authorList>
    </citation>
    <scope>NUCLEOTIDE SEQUENCE</scope>
</reference>
<comment type="caution">
    <text evidence="2">The sequence shown here is derived from an EMBL/GenBank/DDBJ whole genome shotgun (WGS) entry which is preliminary data.</text>
</comment>
<proteinExistence type="predicted"/>
<dbReference type="PANTHER" id="PTHR21301:SF10">
    <property type="entry name" value="REVERSE TRANSCRIPTASE DOMAIN-CONTAINING PROTEIN"/>
    <property type="match status" value="1"/>
</dbReference>
<name>A0A816EPA0_9BILA</name>
<dbReference type="Pfam" id="PF26215">
    <property type="entry name" value="HTH_animal"/>
    <property type="match status" value="1"/>
</dbReference>
<evidence type="ECO:0000313" key="4">
    <source>
        <dbReference type="Proteomes" id="UP000663834"/>
    </source>
</evidence>
<evidence type="ECO:0000313" key="2">
    <source>
        <dbReference type="EMBL" id="CAF1649222.1"/>
    </source>
</evidence>
<evidence type="ECO:0000259" key="1">
    <source>
        <dbReference type="Pfam" id="PF26215"/>
    </source>
</evidence>